<protein>
    <submittedName>
        <fullName evidence="2">Protein ORD</fullName>
    </submittedName>
</protein>
<feature type="region of interest" description="Disordered" evidence="1">
    <location>
        <begin position="83"/>
        <end position="106"/>
    </location>
</feature>
<dbReference type="OMA" id="WVCMRYL"/>
<evidence type="ECO:0000313" key="3">
    <source>
        <dbReference type="Proteomes" id="UP000037069"/>
    </source>
</evidence>
<name>A0A0L0C8J6_LUCCU</name>
<dbReference type="Proteomes" id="UP000037069">
    <property type="component" value="Unassembled WGS sequence"/>
</dbReference>
<evidence type="ECO:0000313" key="2">
    <source>
        <dbReference type="EMBL" id="KNC28601.1"/>
    </source>
</evidence>
<accession>A0A0L0C8J6</accession>
<gene>
    <name evidence="2" type="ORF">FF38_05751</name>
</gene>
<sequence>MYITELEICNISECKHALLKFPPNSQKSPLYLVHSTEKCEIISLALQLICGSKYSRASALHEIRHKISNGKVRLTFTLLKTTPEQSTAERPQLQDHSSDSDVPCTSRQARQRLERRMERRRQREMQQSSLVINACRDFTLNPDLILYSIDGAAPLECSVLVFQIRFFTCTDLIFPRLMDVSHGKYCNGRWLDLLSMEFVDKGRDGNKLLKKFSKLYAKGNVYPNDLHCHLTTSVLTARNYLNNSRLSHLLNIFNDIRWVFEYITCSEYTVWFLLPSLFGNLKDIKEITTENINFDLMKTEIQLKSGSAKAVSWLETEKHVQELFLVAVQVAFGYHCQQNIIYLHSLNYLERHQSFEFLNYALLQSSGGRQLFVEKNYFQRIFNICDKLNICCVLEYAGSLPFYPSQCFVISCNWLNNSQEWQIYVKDLSHNQDSSSTRVEKFLQQLNATIK</sequence>
<dbReference type="AlphaFoldDB" id="A0A0L0C8J6"/>
<dbReference type="EMBL" id="JRES01000760">
    <property type="protein sequence ID" value="KNC28601.1"/>
    <property type="molecule type" value="Genomic_DNA"/>
</dbReference>
<proteinExistence type="predicted"/>
<comment type="caution">
    <text evidence="2">The sequence shown here is derived from an EMBL/GenBank/DDBJ whole genome shotgun (WGS) entry which is preliminary data.</text>
</comment>
<keyword evidence="3" id="KW-1185">Reference proteome</keyword>
<organism evidence="2 3">
    <name type="scientific">Lucilia cuprina</name>
    <name type="common">Green bottle fly</name>
    <name type="synonym">Australian sheep blowfly</name>
    <dbReference type="NCBI Taxonomy" id="7375"/>
    <lineage>
        <taxon>Eukaryota</taxon>
        <taxon>Metazoa</taxon>
        <taxon>Ecdysozoa</taxon>
        <taxon>Arthropoda</taxon>
        <taxon>Hexapoda</taxon>
        <taxon>Insecta</taxon>
        <taxon>Pterygota</taxon>
        <taxon>Neoptera</taxon>
        <taxon>Endopterygota</taxon>
        <taxon>Diptera</taxon>
        <taxon>Brachycera</taxon>
        <taxon>Muscomorpha</taxon>
        <taxon>Oestroidea</taxon>
        <taxon>Calliphoridae</taxon>
        <taxon>Luciliinae</taxon>
        <taxon>Lucilia</taxon>
    </lineage>
</organism>
<evidence type="ECO:0000256" key="1">
    <source>
        <dbReference type="SAM" id="MobiDB-lite"/>
    </source>
</evidence>
<dbReference type="OrthoDB" id="7972567at2759"/>
<reference evidence="2 3" key="1">
    <citation type="journal article" date="2015" name="Nat. Commun.">
        <title>Lucilia cuprina genome unlocks parasitic fly biology to underpin future interventions.</title>
        <authorList>
            <person name="Anstead C.A."/>
            <person name="Korhonen P.K."/>
            <person name="Young N.D."/>
            <person name="Hall R.S."/>
            <person name="Jex A.R."/>
            <person name="Murali S.C."/>
            <person name="Hughes D.S."/>
            <person name="Lee S.F."/>
            <person name="Perry T."/>
            <person name="Stroehlein A.J."/>
            <person name="Ansell B.R."/>
            <person name="Breugelmans B."/>
            <person name="Hofmann A."/>
            <person name="Qu J."/>
            <person name="Dugan S."/>
            <person name="Lee S.L."/>
            <person name="Chao H."/>
            <person name="Dinh H."/>
            <person name="Han Y."/>
            <person name="Doddapaneni H.V."/>
            <person name="Worley K.C."/>
            <person name="Muzny D.M."/>
            <person name="Ioannidis P."/>
            <person name="Waterhouse R.M."/>
            <person name="Zdobnov E.M."/>
            <person name="James P.J."/>
            <person name="Bagnall N.H."/>
            <person name="Kotze A.C."/>
            <person name="Gibbs R.A."/>
            <person name="Richards S."/>
            <person name="Batterham P."/>
            <person name="Gasser R.B."/>
        </authorList>
    </citation>
    <scope>NUCLEOTIDE SEQUENCE [LARGE SCALE GENOMIC DNA]</scope>
    <source>
        <strain evidence="2 3">LS</strain>
        <tissue evidence="2">Full body</tissue>
    </source>
</reference>